<sequence length="87" mass="9839">MIDSFPEMKMFVLGSVSTPSLELVNYVEVKVDDLNKWIQQRNKRLVMATKAKLVMAEASDVYESRARKVLVLTVEVLSSFSCLAKVL</sequence>
<name>A0AAE1SG29_9SOLA</name>
<dbReference type="Proteomes" id="UP001291623">
    <property type="component" value="Unassembled WGS sequence"/>
</dbReference>
<evidence type="ECO:0000313" key="2">
    <source>
        <dbReference type="Proteomes" id="UP001291623"/>
    </source>
</evidence>
<gene>
    <name evidence="1" type="ORF">RND71_009569</name>
</gene>
<organism evidence="1 2">
    <name type="scientific">Anisodus tanguticus</name>
    <dbReference type="NCBI Taxonomy" id="243964"/>
    <lineage>
        <taxon>Eukaryota</taxon>
        <taxon>Viridiplantae</taxon>
        <taxon>Streptophyta</taxon>
        <taxon>Embryophyta</taxon>
        <taxon>Tracheophyta</taxon>
        <taxon>Spermatophyta</taxon>
        <taxon>Magnoliopsida</taxon>
        <taxon>eudicotyledons</taxon>
        <taxon>Gunneridae</taxon>
        <taxon>Pentapetalae</taxon>
        <taxon>asterids</taxon>
        <taxon>lamiids</taxon>
        <taxon>Solanales</taxon>
        <taxon>Solanaceae</taxon>
        <taxon>Solanoideae</taxon>
        <taxon>Hyoscyameae</taxon>
        <taxon>Anisodus</taxon>
    </lineage>
</organism>
<comment type="caution">
    <text evidence="1">The sequence shown here is derived from an EMBL/GenBank/DDBJ whole genome shotgun (WGS) entry which is preliminary data.</text>
</comment>
<protein>
    <submittedName>
        <fullName evidence="1">Uncharacterized protein</fullName>
    </submittedName>
</protein>
<accession>A0AAE1SG29</accession>
<evidence type="ECO:0000313" key="1">
    <source>
        <dbReference type="EMBL" id="KAK4370094.1"/>
    </source>
</evidence>
<reference evidence="1" key="1">
    <citation type="submission" date="2023-12" db="EMBL/GenBank/DDBJ databases">
        <title>Genome assembly of Anisodus tanguticus.</title>
        <authorList>
            <person name="Wang Y.-J."/>
        </authorList>
    </citation>
    <scope>NUCLEOTIDE SEQUENCE</scope>
    <source>
        <strain evidence="1">KB-2021</strain>
        <tissue evidence="1">Leaf</tissue>
    </source>
</reference>
<dbReference type="AlphaFoldDB" id="A0AAE1SG29"/>
<dbReference type="EMBL" id="JAVYJV010000005">
    <property type="protein sequence ID" value="KAK4370094.1"/>
    <property type="molecule type" value="Genomic_DNA"/>
</dbReference>
<keyword evidence="2" id="KW-1185">Reference proteome</keyword>
<proteinExistence type="predicted"/>